<keyword evidence="3" id="KW-1185">Reference proteome</keyword>
<protein>
    <submittedName>
        <fullName evidence="2">Uncharacterized protein</fullName>
    </submittedName>
</protein>
<organism evidence="2 3">
    <name type="scientific">Kwoniella heveanensis BCC8398</name>
    <dbReference type="NCBI Taxonomy" id="1296120"/>
    <lineage>
        <taxon>Eukaryota</taxon>
        <taxon>Fungi</taxon>
        <taxon>Dikarya</taxon>
        <taxon>Basidiomycota</taxon>
        <taxon>Agaricomycotina</taxon>
        <taxon>Tremellomycetes</taxon>
        <taxon>Tremellales</taxon>
        <taxon>Cryptococcaceae</taxon>
        <taxon>Kwoniella</taxon>
    </lineage>
</organism>
<feature type="compositionally biased region" description="Basic and acidic residues" evidence="1">
    <location>
        <begin position="1"/>
        <end position="16"/>
    </location>
</feature>
<dbReference type="Proteomes" id="UP000092666">
    <property type="component" value="Unassembled WGS sequence"/>
</dbReference>
<reference evidence="2 3" key="1">
    <citation type="submission" date="2013-07" db="EMBL/GenBank/DDBJ databases">
        <title>The Genome Sequence of Cryptococcus heveanensis BCC8398.</title>
        <authorList>
            <consortium name="The Broad Institute Genome Sequencing Platform"/>
            <person name="Cuomo C."/>
            <person name="Litvintseva A."/>
            <person name="Chen Y."/>
            <person name="Heitman J."/>
            <person name="Sun S."/>
            <person name="Springer D."/>
            <person name="Dromer F."/>
            <person name="Young S.K."/>
            <person name="Zeng Q."/>
            <person name="Gargeya S."/>
            <person name="Fitzgerald M."/>
            <person name="Abouelleil A."/>
            <person name="Alvarado L."/>
            <person name="Berlin A.M."/>
            <person name="Chapman S.B."/>
            <person name="Dewar J."/>
            <person name="Goldberg J."/>
            <person name="Griggs A."/>
            <person name="Gujja S."/>
            <person name="Hansen M."/>
            <person name="Howarth C."/>
            <person name="Imamovic A."/>
            <person name="Larimer J."/>
            <person name="McCowan C."/>
            <person name="Murphy C."/>
            <person name="Pearson M."/>
            <person name="Priest M."/>
            <person name="Roberts A."/>
            <person name="Saif S."/>
            <person name="Shea T."/>
            <person name="Sykes S."/>
            <person name="Wortman J."/>
            <person name="Nusbaum C."/>
            <person name="Birren B."/>
        </authorList>
    </citation>
    <scope>NUCLEOTIDE SEQUENCE [LARGE SCALE GENOMIC DNA]</scope>
    <source>
        <strain evidence="2 3">BCC8398</strain>
    </source>
</reference>
<feature type="region of interest" description="Disordered" evidence="1">
    <location>
        <begin position="1"/>
        <end position="27"/>
    </location>
</feature>
<dbReference type="AlphaFoldDB" id="A0A1B9GS44"/>
<evidence type="ECO:0000256" key="1">
    <source>
        <dbReference type="SAM" id="MobiDB-lite"/>
    </source>
</evidence>
<reference evidence="3" key="2">
    <citation type="submission" date="2013-12" db="EMBL/GenBank/DDBJ databases">
        <title>Evolution of pathogenesis and genome organization in the Tremellales.</title>
        <authorList>
            <person name="Cuomo C."/>
            <person name="Litvintseva A."/>
            <person name="Heitman J."/>
            <person name="Chen Y."/>
            <person name="Sun S."/>
            <person name="Springer D."/>
            <person name="Dromer F."/>
            <person name="Young S."/>
            <person name="Zeng Q."/>
            <person name="Chapman S."/>
            <person name="Gujja S."/>
            <person name="Saif S."/>
            <person name="Birren B."/>
        </authorList>
    </citation>
    <scope>NUCLEOTIDE SEQUENCE [LARGE SCALE GENOMIC DNA]</scope>
    <source>
        <strain evidence="3">BCC8398</strain>
    </source>
</reference>
<sequence>MEEAEKKAGDVLLKEGEGDEGDDKERLEGDGHHIIATHANQLRAFGLDPLSIHRRKLALLQGTQSLIIEDWQGAKTIALALRLSMYDADSEFIVRDHPGGGKSTIAMPPPHDAIYDEDENEHEPDKPPHENIFEGETSNAQAPWHRHLARRAQTSAPLRRLQRSFPKEGHEFESLLSGYVEYIAGHRSIESITWHDILSLSNMLHIMSHNVPLLRLCLSNVHVLIARLQDEPLPPGSPPLICITHKPYVLDILQDDDQNPKHRGPHRGLAPRVGFRIFDETGGAKIDVRRRLKTALLDKEEAGLCIYCGN</sequence>
<evidence type="ECO:0000313" key="3">
    <source>
        <dbReference type="Proteomes" id="UP000092666"/>
    </source>
</evidence>
<accession>A0A1B9GS44</accession>
<gene>
    <name evidence="2" type="ORF">I316_04500</name>
</gene>
<evidence type="ECO:0000313" key="2">
    <source>
        <dbReference type="EMBL" id="OCF33788.1"/>
    </source>
</evidence>
<proteinExistence type="predicted"/>
<name>A0A1B9GS44_9TREE</name>
<dbReference type="EMBL" id="KI669503">
    <property type="protein sequence ID" value="OCF33788.1"/>
    <property type="molecule type" value="Genomic_DNA"/>
</dbReference>